<organism evidence="1 2">
    <name type="scientific">Macroventuria anomochaeta</name>
    <dbReference type="NCBI Taxonomy" id="301207"/>
    <lineage>
        <taxon>Eukaryota</taxon>
        <taxon>Fungi</taxon>
        <taxon>Dikarya</taxon>
        <taxon>Ascomycota</taxon>
        <taxon>Pezizomycotina</taxon>
        <taxon>Dothideomycetes</taxon>
        <taxon>Pleosporomycetidae</taxon>
        <taxon>Pleosporales</taxon>
        <taxon>Pleosporineae</taxon>
        <taxon>Didymellaceae</taxon>
        <taxon>Macroventuria</taxon>
    </lineage>
</organism>
<accession>A0ACB6SIK4</accession>
<gene>
    <name evidence="1" type="ORF">BU25DRAFT_445056</name>
</gene>
<keyword evidence="2" id="KW-1185">Reference proteome</keyword>
<sequence length="822" mass="92391">MLRDQYSQPDQSPMYPWHTWFTTYSTAGQVCVQREGLVGCGVNQAANDIEDLFGLPVLGHTRVLPEAGLDNTLDRLPRAEDAPFNAFAEQHKPACLPDTRVDLLDEIYNWADGQDERCVFWLSGLAGTGKSTIARTVARRYDDRQRLAASFFFSRGGGDVGHASKFVTSIAVQLAYSVPAARQHISDAVAERSDVASQSLLRDQWQHLVLCPLSKLHESGREPQTYIIVVDALDECDSDNDIRLIVQLLAEVRLLLTGVRLRVFLTSRPEVPIRHGFGQIGDTEHKDVVLHGITPSIVDHDIATYLEHSLRIIAKECYQADDWPGAEVIRRLVQSASGLFIWAATACRFIQEGGQFVADRLRAVLKDTFSADSSSSKDSSSSEDSGTDERFEILPEQRLDSIYVTVLKGPVRKYRKQERKRWYTLIRETLGAIVLLQSPLSASSLVRLLRVPAEDVHRTLYELHSIVDVLQDPDRPVRLHHPSFRDFLVNRKRCGDDSFWVDESKLRYACRYWVEHVERSQQSITDGDVVHVFLQTHLLHWLEAMSLMEETEQCVRLLARLQALVAVGVAEAPLQVYLSALVFAPEASIVRKTFFVQVPQEVEMLSDKDTDWYACRSVLEGHWSSVAAVAFSPDGQLLASASEDRTVRVWETATGTCRSVLEGHSDAVNAVAFSSDGQLVASASDDETVRLWETATGTCRSELQGPSPYVDQLGFWLDSQVLHTNEGDMPLPSDLFSTPPLEQEEHHSQLLVEDQWVLRDTQRLLWLPFEYRTDNTAVYKDMPNCKPNYMQVHCLLRFASVGAPRLYTATASRGAILQKSAI</sequence>
<reference evidence="1" key="1">
    <citation type="journal article" date="2020" name="Stud. Mycol.">
        <title>101 Dothideomycetes genomes: a test case for predicting lifestyles and emergence of pathogens.</title>
        <authorList>
            <person name="Haridas S."/>
            <person name="Albert R."/>
            <person name="Binder M."/>
            <person name="Bloem J."/>
            <person name="Labutti K."/>
            <person name="Salamov A."/>
            <person name="Andreopoulos B."/>
            <person name="Baker S."/>
            <person name="Barry K."/>
            <person name="Bills G."/>
            <person name="Bluhm B."/>
            <person name="Cannon C."/>
            <person name="Castanera R."/>
            <person name="Culley D."/>
            <person name="Daum C."/>
            <person name="Ezra D."/>
            <person name="Gonzalez J."/>
            <person name="Henrissat B."/>
            <person name="Kuo A."/>
            <person name="Liang C."/>
            <person name="Lipzen A."/>
            <person name="Lutzoni F."/>
            <person name="Magnuson J."/>
            <person name="Mondo S."/>
            <person name="Nolan M."/>
            <person name="Ohm R."/>
            <person name="Pangilinan J."/>
            <person name="Park H.-J."/>
            <person name="Ramirez L."/>
            <person name="Alfaro M."/>
            <person name="Sun H."/>
            <person name="Tritt A."/>
            <person name="Yoshinaga Y."/>
            <person name="Zwiers L.-H."/>
            <person name="Turgeon B."/>
            <person name="Goodwin S."/>
            <person name="Spatafora J."/>
            <person name="Crous P."/>
            <person name="Grigoriev I."/>
        </authorList>
    </citation>
    <scope>NUCLEOTIDE SEQUENCE</scope>
    <source>
        <strain evidence="1">CBS 525.71</strain>
    </source>
</reference>
<name>A0ACB6SIK4_9PLEO</name>
<dbReference type="EMBL" id="MU006702">
    <property type="protein sequence ID" value="KAF2633134.1"/>
    <property type="molecule type" value="Genomic_DNA"/>
</dbReference>
<comment type="caution">
    <text evidence="1">The sequence shown here is derived from an EMBL/GenBank/DDBJ whole genome shotgun (WGS) entry which is preliminary data.</text>
</comment>
<evidence type="ECO:0000313" key="2">
    <source>
        <dbReference type="Proteomes" id="UP000799754"/>
    </source>
</evidence>
<protein>
    <submittedName>
        <fullName evidence="1">Uncharacterized protein</fullName>
    </submittedName>
</protein>
<dbReference type="Proteomes" id="UP000799754">
    <property type="component" value="Unassembled WGS sequence"/>
</dbReference>
<evidence type="ECO:0000313" key="1">
    <source>
        <dbReference type="EMBL" id="KAF2633134.1"/>
    </source>
</evidence>
<proteinExistence type="predicted"/>